<dbReference type="Proteomes" id="UP000261257">
    <property type="component" value="Unassembled WGS sequence"/>
</dbReference>
<dbReference type="AlphaFoldDB" id="A0A3E4U6J6"/>
<gene>
    <name evidence="1" type="ORF">DXC39_14555</name>
</gene>
<proteinExistence type="predicted"/>
<comment type="caution">
    <text evidence="1">The sequence shown here is derived from an EMBL/GenBank/DDBJ whole genome shotgun (WGS) entry which is preliminary data.</text>
</comment>
<evidence type="ECO:0000313" key="2">
    <source>
        <dbReference type="Proteomes" id="UP000261257"/>
    </source>
</evidence>
<accession>A0A3E4U6J6</accession>
<reference evidence="1 2" key="1">
    <citation type="submission" date="2018-08" db="EMBL/GenBank/DDBJ databases">
        <title>A genome reference for cultivated species of the human gut microbiota.</title>
        <authorList>
            <person name="Zou Y."/>
            <person name="Xue W."/>
            <person name="Luo G."/>
        </authorList>
    </citation>
    <scope>NUCLEOTIDE SEQUENCE [LARGE SCALE GENOMIC DNA]</scope>
    <source>
        <strain evidence="1 2">TF05-11AC</strain>
    </source>
</reference>
<sequence>MRWKSTGEAEINIGVLGSRNDVLWEFRDFLIGLEAELDYKISMMLAKNQETLLRVMSFVPGGFDIIIVTDHLPGFVYLEMTEKAFAFNAEVKILFQMDRGIEFSDKLYPHALFVPGREQLKSLAKEKMDDMITKNSEKGAAK</sequence>
<dbReference type="EMBL" id="QSSQ01000013">
    <property type="protein sequence ID" value="RGM03552.1"/>
    <property type="molecule type" value="Genomic_DNA"/>
</dbReference>
<name>A0A3E4U6J6_9FIRM</name>
<organism evidence="1 2">
    <name type="scientific">Hungatella hathewayi</name>
    <dbReference type="NCBI Taxonomy" id="154046"/>
    <lineage>
        <taxon>Bacteria</taxon>
        <taxon>Bacillati</taxon>
        <taxon>Bacillota</taxon>
        <taxon>Clostridia</taxon>
        <taxon>Lachnospirales</taxon>
        <taxon>Lachnospiraceae</taxon>
        <taxon>Hungatella</taxon>
    </lineage>
</organism>
<protein>
    <submittedName>
        <fullName evidence="1">Uncharacterized protein</fullName>
    </submittedName>
</protein>
<dbReference type="RefSeq" id="WP_117634097.1">
    <property type="nucleotide sequence ID" value="NZ_QRQF01000014.1"/>
</dbReference>
<evidence type="ECO:0000313" key="1">
    <source>
        <dbReference type="EMBL" id="RGM03552.1"/>
    </source>
</evidence>